<dbReference type="CDD" id="cd00712">
    <property type="entry name" value="AsnB"/>
    <property type="match status" value="1"/>
</dbReference>
<evidence type="ECO:0000259" key="8">
    <source>
        <dbReference type="PROSITE" id="PS51278"/>
    </source>
</evidence>
<keyword evidence="6" id="KW-0315">Glutamine amidotransferase</keyword>
<sequence length="671" mass="74518">MCGIVGCFADRAFLRNGSDVLARMVEAIGHRGPDSAGVSLGERAALGHARLAIIGLADGAQPMAIDEPPLWISFNGEIFNHVELREELTARGHRFRTASDTEVILHLYAETGADCVNRLNGDFAFALWDARRQRMMLARDRMGVRPLFYTWHNGALLFASEIKALLQVPGTSVGIDQVALDQIFTLWAPIPPRTPFRDILELPPAHVMLIDGDGMRIRRYWQLAFPDRDEQPDTRSEADLAREARALLDDATRIRLRADVPVGSYLSGGLDSAIVSALAARHAAAGLRTFSITFASAEHDESAQQAEMVRALGSRHSAVSCDEADIAAVFPEVVWHTERPVIRTAPAPMYLLSRLVRNEGYKVVLTGEGADEVFAGYDIFKEAAVRRFCARQPSSTRRTKLLGRLYPYLHGLQQLNAETRAACFGIGSDALDDPLFSHRLRLRSTAGAKMFFSADLRDALAGYDATEEMASLLPRDFRRWHPLHQAQYIEATWLLPGYILSSQGDRMAMAHGVEGRFPFLDHRVVEFAARVPPGLQLRTLREKHLLRLAAADLLPPAIAARPKQPYRAPDSRSFAGPSTPDYVAEMLSPRYVREVGLFNPASVERLAMKSQNLQTQGFRDNAAFVGILSTQLWHAIFTGATSKPGSIGHADTRRTDPRVHRREFPLWRHSA</sequence>
<dbReference type="Pfam" id="PF13537">
    <property type="entry name" value="GATase_7"/>
    <property type="match status" value="1"/>
</dbReference>
<dbReference type="InterPro" id="IPR033738">
    <property type="entry name" value="AsnB_N"/>
</dbReference>
<name>A0ABX0UYK2_9HYPH</name>
<evidence type="ECO:0000256" key="2">
    <source>
        <dbReference type="ARBA" id="ARBA00005752"/>
    </source>
</evidence>
<comment type="pathway">
    <text evidence="1">Amino-acid biosynthesis; L-asparagine biosynthesis; L-asparagine from L-aspartate (L-Gln route): step 1/1.</text>
</comment>
<feature type="domain" description="Glutamine amidotransferase type-2" evidence="8">
    <location>
        <begin position="2"/>
        <end position="213"/>
    </location>
</feature>
<dbReference type="NCBIfam" id="TIGR01536">
    <property type="entry name" value="asn_synth_AEB"/>
    <property type="match status" value="1"/>
</dbReference>
<dbReference type="RefSeq" id="WP_166951309.1">
    <property type="nucleotide sequence ID" value="NZ_JAASQI010000003.1"/>
</dbReference>
<dbReference type="Gene3D" id="3.60.20.10">
    <property type="entry name" value="Glutamine Phosphoribosylpyrophosphate, subunit 1, domain 1"/>
    <property type="match status" value="1"/>
</dbReference>
<evidence type="ECO:0000256" key="7">
    <source>
        <dbReference type="ARBA" id="ARBA00048741"/>
    </source>
</evidence>
<dbReference type="EMBL" id="JAASQI010000003">
    <property type="protein sequence ID" value="NIJ58037.1"/>
    <property type="molecule type" value="Genomic_DNA"/>
</dbReference>
<dbReference type="Proteomes" id="UP001429580">
    <property type="component" value="Unassembled WGS sequence"/>
</dbReference>
<comment type="similarity">
    <text evidence="2">Belongs to the asparagine synthetase family.</text>
</comment>
<dbReference type="InterPro" id="IPR017932">
    <property type="entry name" value="GATase_2_dom"/>
</dbReference>
<dbReference type="InterPro" id="IPR001962">
    <property type="entry name" value="Asn_synthase"/>
</dbReference>
<reference evidence="9 10" key="1">
    <citation type="submission" date="2020-03" db="EMBL/GenBank/DDBJ databases">
        <title>Genomic Encyclopedia of Type Strains, Phase IV (KMG-IV): sequencing the most valuable type-strain genomes for metagenomic binning, comparative biology and taxonomic classification.</title>
        <authorList>
            <person name="Goeker M."/>
        </authorList>
    </citation>
    <scope>NUCLEOTIDE SEQUENCE [LARGE SCALE GENOMIC DNA]</scope>
    <source>
        <strain evidence="9 10">DSM 103870</strain>
    </source>
</reference>
<proteinExistence type="inferred from homology"/>
<dbReference type="PROSITE" id="PS51278">
    <property type="entry name" value="GATASE_TYPE_2"/>
    <property type="match status" value="1"/>
</dbReference>
<evidence type="ECO:0000256" key="6">
    <source>
        <dbReference type="ARBA" id="ARBA00022962"/>
    </source>
</evidence>
<keyword evidence="4" id="KW-0547">Nucleotide-binding</keyword>
<dbReference type="InterPro" id="IPR014729">
    <property type="entry name" value="Rossmann-like_a/b/a_fold"/>
</dbReference>
<dbReference type="PANTHER" id="PTHR43284:SF1">
    <property type="entry name" value="ASPARAGINE SYNTHETASE"/>
    <property type="match status" value="1"/>
</dbReference>
<dbReference type="PIRSF" id="PIRSF001589">
    <property type="entry name" value="Asn_synthetase_glu-h"/>
    <property type="match status" value="1"/>
</dbReference>
<keyword evidence="9" id="KW-0436">Ligase</keyword>
<dbReference type="PANTHER" id="PTHR43284">
    <property type="entry name" value="ASPARAGINE SYNTHETASE (GLUTAMINE-HYDROLYZING)"/>
    <property type="match status" value="1"/>
</dbReference>
<accession>A0ABX0UYK2</accession>
<dbReference type="GO" id="GO:0004066">
    <property type="term" value="F:asparagine synthase (glutamine-hydrolyzing) activity"/>
    <property type="evidence" value="ECO:0007669"/>
    <property type="project" value="UniProtKB-EC"/>
</dbReference>
<dbReference type="EC" id="6.3.5.4" evidence="3"/>
<dbReference type="Pfam" id="PF00733">
    <property type="entry name" value="Asn_synthase"/>
    <property type="match status" value="1"/>
</dbReference>
<dbReference type="SUPFAM" id="SSF56235">
    <property type="entry name" value="N-terminal nucleophile aminohydrolases (Ntn hydrolases)"/>
    <property type="match status" value="1"/>
</dbReference>
<keyword evidence="10" id="KW-1185">Reference proteome</keyword>
<dbReference type="CDD" id="cd01991">
    <property type="entry name" value="Asn_synthase_B_C"/>
    <property type="match status" value="1"/>
</dbReference>
<dbReference type="SUPFAM" id="SSF52402">
    <property type="entry name" value="Adenine nucleotide alpha hydrolases-like"/>
    <property type="match status" value="1"/>
</dbReference>
<evidence type="ECO:0000313" key="10">
    <source>
        <dbReference type="Proteomes" id="UP001429580"/>
    </source>
</evidence>
<comment type="catalytic activity">
    <reaction evidence="7">
        <text>L-aspartate + L-glutamine + ATP + H2O = L-asparagine + L-glutamate + AMP + diphosphate + H(+)</text>
        <dbReference type="Rhea" id="RHEA:12228"/>
        <dbReference type="ChEBI" id="CHEBI:15377"/>
        <dbReference type="ChEBI" id="CHEBI:15378"/>
        <dbReference type="ChEBI" id="CHEBI:29985"/>
        <dbReference type="ChEBI" id="CHEBI:29991"/>
        <dbReference type="ChEBI" id="CHEBI:30616"/>
        <dbReference type="ChEBI" id="CHEBI:33019"/>
        <dbReference type="ChEBI" id="CHEBI:58048"/>
        <dbReference type="ChEBI" id="CHEBI:58359"/>
        <dbReference type="ChEBI" id="CHEBI:456215"/>
        <dbReference type="EC" id="6.3.5.4"/>
    </reaction>
</comment>
<dbReference type="Gene3D" id="3.40.50.620">
    <property type="entry name" value="HUPs"/>
    <property type="match status" value="2"/>
</dbReference>
<keyword evidence="5" id="KW-0067">ATP-binding</keyword>
<gene>
    <name evidence="9" type="ORF">FHS82_001873</name>
</gene>
<evidence type="ECO:0000256" key="4">
    <source>
        <dbReference type="ARBA" id="ARBA00022741"/>
    </source>
</evidence>
<evidence type="ECO:0000256" key="3">
    <source>
        <dbReference type="ARBA" id="ARBA00012737"/>
    </source>
</evidence>
<dbReference type="InterPro" id="IPR006426">
    <property type="entry name" value="Asn_synth_AEB"/>
</dbReference>
<protein>
    <recommendedName>
        <fullName evidence="3">asparagine synthase (glutamine-hydrolyzing)</fullName>
        <ecNumber evidence="3">6.3.5.4</ecNumber>
    </recommendedName>
</protein>
<comment type="caution">
    <text evidence="9">The sequence shown here is derived from an EMBL/GenBank/DDBJ whole genome shotgun (WGS) entry which is preliminary data.</text>
</comment>
<evidence type="ECO:0000256" key="5">
    <source>
        <dbReference type="ARBA" id="ARBA00022840"/>
    </source>
</evidence>
<evidence type="ECO:0000313" key="9">
    <source>
        <dbReference type="EMBL" id="NIJ58037.1"/>
    </source>
</evidence>
<dbReference type="InterPro" id="IPR051786">
    <property type="entry name" value="ASN_synthetase/amidase"/>
</dbReference>
<organism evidence="9 10">
    <name type="scientific">Pseudochelatococcus lubricantis</name>
    <dbReference type="NCBI Taxonomy" id="1538102"/>
    <lineage>
        <taxon>Bacteria</taxon>
        <taxon>Pseudomonadati</taxon>
        <taxon>Pseudomonadota</taxon>
        <taxon>Alphaproteobacteria</taxon>
        <taxon>Hyphomicrobiales</taxon>
        <taxon>Chelatococcaceae</taxon>
        <taxon>Pseudochelatococcus</taxon>
    </lineage>
</organism>
<evidence type="ECO:0000256" key="1">
    <source>
        <dbReference type="ARBA" id="ARBA00005187"/>
    </source>
</evidence>
<dbReference type="InterPro" id="IPR029055">
    <property type="entry name" value="Ntn_hydrolases_N"/>
</dbReference>